<dbReference type="InterPro" id="IPR007397">
    <property type="entry name" value="F-box-assoc_dom"/>
</dbReference>
<dbReference type="Ensembl" id="ENSKMAT00000010493.1">
    <property type="protein sequence ID" value="ENSKMAP00000010331.1"/>
    <property type="gene ID" value="ENSKMAG00000007779.1"/>
</dbReference>
<dbReference type="GO" id="GO:0036503">
    <property type="term" value="P:ERAD pathway"/>
    <property type="evidence" value="ECO:0007669"/>
    <property type="project" value="TreeGrafter"/>
</dbReference>
<dbReference type="Pfam" id="PF04300">
    <property type="entry name" value="FBA"/>
    <property type="match status" value="1"/>
</dbReference>
<feature type="domain" description="FBA" evidence="3">
    <location>
        <begin position="158"/>
        <end position="335"/>
    </location>
</feature>
<dbReference type="PROSITE" id="PS51114">
    <property type="entry name" value="FBA"/>
    <property type="match status" value="1"/>
</dbReference>
<dbReference type="FunFam" id="1.20.1280.50:FF:000002">
    <property type="entry name" value="F-box only protein 44"/>
    <property type="match status" value="1"/>
</dbReference>
<dbReference type="GO" id="GO:0006516">
    <property type="term" value="P:glycoprotein catabolic process"/>
    <property type="evidence" value="ECO:0007669"/>
    <property type="project" value="TreeGrafter"/>
</dbReference>
<dbReference type="SMART" id="SM01198">
    <property type="entry name" value="FBA"/>
    <property type="match status" value="1"/>
</dbReference>
<dbReference type="OMA" id="RISDWII"/>
<dbReference type="FunFam" id="2.60.120.260:FF:000012">
    <property type="entry name" value="F-box only protein 2"/>
    <property type="match status" value="1"/>
</dbReference>
<dbReference type="InterPro" id="IPR008979">
    <property type="entry name" value="Galactose-bd-like_sf"/>
</dbReference>
<organism evidence="4 5">
    <name type="scientific">Kryptolebias marmoratus</name>
    <name type="common">Mangrove killifish</name>
    <name type="synonym">Rivulus marmoratus</name>
    <dbReference type="NCBI Taxonomy" id="37003"/>
    <lineage>
        <taxon>Eukaryota</taxon>
        <taxon>Metazoa</taxon>
        <taxon>Chordata</taxon>
        <taxon>Craniata</taxon>
        <taxon>Vertebrata</taxon>
        <taxon>Euteleostomi</taxon>
        <taxon>Actinopterygii</taxon>
        <taxon>Neopterygii</taxon>
        <taxon>Teleostei</taxon>
        <taxon>Neoteleostei</taxon>
        <taxon>Acanthomorphata</taxon>
        <taxon>Ovalentaria</taxon>
        <taxon>Atherinomorphae</taxon>
        <taxon>Cyprinodontiformes</taxon>
        <taxon>Rivulidae</taxon>
        <taxon>Kryptolebias</taxon>
    </lineage>
</organism>
<keyword evidence="1" id="KW-0833">Ubl conjugation pathway</keyword>
<dbReference type="SUPFAM" id="SSF81383">
    <property type="entry name" value="F-box domain"/>
    <property type="match status" value="1"/>
</dbReference>
<reference evidence="4" key="2">
    <citation type="submission" date="2025-09" db="UniProtKB">
        <authorList>
            <consortium name="Ensembl"/>
        </authorList>
    </citation>
    <scope>IDENTIFICATION</scope>
</reference>
<reference evidence="4" key="1">
    <citation type="submission" date="2025-08" db="UniProtKB">
        <authorList>
            <consortium name="Ensembl"/>
        </authorList>
    </citation>
    <scope>IDENTIFICATION</scope>
</reference>
<accession>A0A3Q3A239</accession>
<dbReference type="InterPro" id="IPR001810">
    <property type="entry name" value="F-box_dom"/>
</dbReference>
<dbReference type="SUPFAM" id="SSF49785">
    <property type="entry name" value="Galactose-binding domain-like"/>
    <property type="match status" value="1"/>
</dbReference>
<feature type="region of interest" description="Disordered" evidence="2">
    <location>
        <begin position="345"/>
        <end position="364"/>
    </location>
</feature>
<evidence type="ECO:0000313" key="4">
    <source>
        <dbReference type="Ensembl" id="ENSKMAP00000010331.1"/>
    </source>
</evidence>
<dbReference type="PANTHER" id="PTHR12125:SF12">
    <property type="entry name" value="F-BOX ONLY PROTEIN 6"/>
    <property type="match status" value="1"/>
</dbReference>
<dbReference type="Proteomes" id="UP000264800">
    <property type="component" value="Unplaced"/>
</dbReference>
<evidence type="ECO:0000259" key="3">
    <source>
        <dbReference type="PROSITE" id="PS51114"/>
    </source>
</evidence>
<evidence type="ECO:0000313" key="5">
    <source>
        <dbReference type="Proteomes" id="UP000264800"/>
    </source>
</evidence>
<dbReference type="Gene3D" id="1.20.1280.50">
    <property type="match status" value="1"/>
</dbReference>
<dbReference type="GO" id="GO:0005737">
    <property type="term" value="C:cytoplasm"/>
    <property type="evidence" value="ECO:0007669"/>
    <property type="project" value="UniProtKB-ARBA"/>
</dbReference>
<dbReference type="GeneTree" id="ENSGT00940000159408"/>
<dbReference type="Gene3D" id="2.60.120.260">
    <property type="entry name" value="Galactose-binding domain-like"/>
    <property type="match status" value="1"/>
</dbReference>
<dbReference type="GO" id="GO:0061630">
    <property type="term" value="F:ubiquitin protein ligase activity"/>
    <property type="evidence" value="ECO:0007669"/>
    <property type="project" value="TreeGrafter"/>
</dbReference>
<dbReference type="STRING" id="37003.ENSKMAP00000010331"/>
<dbReference type="PANTHER" id="PTHR12125">
    <property type="entry name" value="F-BOX ONLY PROTEIN 6-LIKE PROTEIN"/>
    <property type="match status" value="1"/>
</dbReference>
<keyword evidence="5" id="KW-1185">Reference proteome</keyword>
<dbReference type="AlphaFoldDB" id="A0A3Q3A239"/>
<proteinExistence type="predicted"/>
<name>A0A3Q3A239_KRYMA</name>
<sequence length="364" mass="42474">MFDAFALERRRWYGKWDWWVPPTTPPAKHVCGPASPTPESAAAALRDVDVAEASVSQRRRTANRKWTWKVPSAIRPSKRVRSRSKPTPESATAVLQNVDILEEIFLNLPPHEVVHQCRLVCVLWKEAADRNSLWKERCRREGYRLCEAYKTPEDWRLFYFLSKNRRNFIRNPRGEERLNHWKILQNGGDGWRVTDVPAPHPDKRVRKTFVTSFYIGQKLQMIDLKEEGYNPFFMDHFQPDIRISDWIITRWDCGSQYHIHVDLLNENMESIQVFSPPAVYLGAGGHQHWNQMTHIFQNYGPGVRYIRFIHGGKDTRFWKGFFGVHITQTCVEICPAMHKPVGTGLGRTDKDEMRKATSRACTIS</sequence>
<dbReference type="InterPro" id="IPR039752">
    <property type="entry name" value="F-box_only"/>
</dbReference>
<dbReference type="GO" id="GO:0019005">
    <property type="term" value="C:SCF ubiquitin ligase complex"/>
    <property type="evidence" value="ECO:0007669"/>
    <property type="project" value="TreeGrafter"/>
</dbReference>
<evidence type="ECO:0000256" key="2">
    <source>
        <dbReference type="SAM" id="MobiDB-lite"/>
    </source>
</evidence>
<evidence type="ECO:0000256" key="1">
    <source>
        <dbReference type="ARBA" id="ARBA00022786"/>
    </source>
</evidence>
<dbReference type="GO" id="GO:0031146">
    <property type="term" value="P:SCF-dependent proteasomal ubiquitin-dependent protein catabolic process"/>
    <property type="evidence" value="ECO:0007669"/>
    <property type="project" value="TreeGrafter"/>
</dbReference>
<dbReference type="InterPro" id="IPR036047">
    <property type="entry name" value="F-box-like_dom_sf"/>
</dbReference>
<dbReference type="Pfam" id="PF12937">
    <property type="entry name" value="F-box-like"/>
    <property type="match status" value="1"/>
</dbReference>
<protein>
    <submittedName>
        <fullName evidence="4">F-box only protein 6-like</fullName>
    </submittedName>
</protein>